<dbReference type="EMBL" id="AFZG01000016">
    <property type="protein sequence ID" value="EHL19691.1"/>
    <property type="molecule type" value="Genomic_DNA"/>
</dbReference>
<accession>G9XBL3</accession>
<evidence type="ECO:0000313" key="2">
    <source>
        <dbReference type="EMBL" id="EHL16814.1"/>
    </source>
</evidence>
<dbReference type="Proteomes" id="UP000003379">
    <property type="component" value="Unassembled WGS sequence"/>
</dbReference>
<reference evidence="2 5" key="1">
    <citation type="submission" date="2011-08" db="EMBL/GenBank/DDBJ databases">
        <title>The Genome Sequence of Eubacteriaceae bacterium ACC19a.</title>
        <authorList>
            <consortium name="The Broad Institute Genome Sequencing Platform"/>
            <person name="Earl A."/>
            <person name="Ward D."/>
            <person name="Feldgarden M."/>
            <person name="Gevers D."/>
            <person name="Sizova M."/>
            <person name="Hazen A."/>
            <person name="Epstein S."/>
            <person name="Young S.K."/>
            <person name="Zeng Q."/>
            <person name="Gargeya S."/>
            <person name="Fitzgerald M."/>
            <person name="Haas B."/>
            <person name="Abouelleil A."/>
            <person name="Alvarado L."/>
            <person name="Arachchi H.M."/>
            <person name="Berlin A."/>
            <person name="Brown A."/>
            <person name="Chapman S.B."/>
            <person name="Chen Z."/>
            <person name="Dunbar C."/>
            <person name="Freedman E."/>
            <person name="Gearin G."/>
            <person name="Gellesch M."/>
            <person name="Goldberg J."/>
            <person name="Griggs A."/>
            <person name="Gujja S."/>
            <person name="Heiman D."/>
            <person name="Howarth C."/>
            <person name="Larson L."/>
            <person name="Lui A."/>
            <person name="MacDonald P.J.P."/>
            <person name="Montmayeur A."/>
            <person name="Murphy C."/>
            <person name="Neiman D."/>
            <person name="Pearson M."/>
            <person name="Priest M."/>
            <person name="Roberts A."/>
            <person name="Saif S."/>
            <person name="Shea T."/>
            <person name="Shenoy N."/>
            <person name="Sisk P."/>
            <person name="Stolte C."/>
            <person name="Sykes S."/>
            <person name="Wortman J."/>
            <person name="Nusbaum C."/>
            <person name="Birren B."/>
        </authorList>
    </citation>
    <scope>NUCLEOTIDE SEQUENCE [LARGE SCALE GENOMIC DNA]</scope>
    <source>
        <strain evidence="2 5">ACC19a</strain>
    </source>
</reference>
<comment type="caution">
    <text evidence="2">The sequence shown here is derived from an EMBL/GenBank/DDBJ whole genome shotgun (WGS) entry which is preliminary data.</text>
</comment>
<dbReference type="BioCyc" id="EBAC796937-HMP:GMGH-56-MONOMER"/>
<dbReference type="RefSeq" id="WP_009524293.1">
    <property type="nucleotide sequence ID" value="NZ_JH414546.1"/>
</dbReference>
<organism evidence="2 5">
    <name type="scientific">Peptoanaerobacter stomatis</name>
    <dbReference type="NCBI Taxonomy" id="796937"/>
    <lineage>
        <taxon>Bacteria</taxon>
        <taxon>Bacillati</taxon>
        <taxon>Bacillota</taxon>
        <taxon>Clostridia</taxon>
        <taxon>Peptostreptococcales</taxon>
        <taxon>Filifactoraceae</taxon>
        <taxon>Peptoanaerobacter</taxon>
    </lineage>
</organism>
<name>G9WXG7_9FIRM</name>
<dbReference type="PATRIC" id="fig|796937.3.peg.58"/>
<evidence type="ECO:0000313" key="3">
    <source>
        <dbReference type="EMBL" id="EHL19691.1"/>
    </source>
</evidence>
<keyword evidence="1" id="KW-0812">Transmembrane</keyword>
<dbReference type="STRING" id="796937.HMPREF9630_01598"/>
<dbReference type="PANTHER" id="PTHR37826:SF3">
    <property type="entry name" value="J DOMAIN-CONTAINING PROTEIN"/>
    <property type="match status" value="1"/>
</dbReference>
<proteinExistence type="predicted"/>
<dbReference type="PANTHER" id="PTHR37826">
    <property type="entry name" value="FLOTILLIN BAND_7_5 DOMAIN PROTEIN"/>
    <property type="match status" value="1"/>
</dbReference>
<gene>
    <name evidence="3" type="ORF">HMPREF9628_01380</name>
    <name evidence="2" type="ORF">HMPREF9629_00056</name>
</gene>
<dbReference type="AlphaFoldDB" id="G9WXG7"/>
<dbReference type="Gene3D" id="2.20.28.30">
    <property type="entry name" value="RNA polymerase ii, chain L"/>
    <property type="match status" value="2"/>
</dbReference>
<accession>G9WXG7</accession>
<evidence type="ECO:0008006" key="6">
    <source>
        <dbReference type="Google" id="ProtNLM"/>
    </source>
</evidence>
<keyword evidence="1" id="KW-1133">Transmembrane helix</keyword>
<dbReference type="Proteomes" id="UP000006437">
    <property type="component" value="Unassembled WGS sequence"/>
</dbReference>
<dbReference type="EMBL" id="AFZE01000001">
    <property type="protein sequence ID" value="EHL16814.1"/>
    <property type="molecule type" value="Genomic_DNA"/>
</dbReference>
<sequence>MSDLMDFKCPCCGGAIEFNSSSQNMKCPFCDSEFDIETIKSMESAANTEENINWSTDFNEWSNEEAGGMSVYSCESCGGEVISDSTTSATQCPYCGSNIVMKGQFSGDLRPDYIIPFKIDKNAAKEALKKHLKGKRFLPKTFKDENHIDKIDGAYVPFWLFNCKADADVKYKAEDIRTWSDSDYEYTEVTTYLVNRAGTVDFERIPVDGASKMPDDLMESIEPYRFEDAVDFQTAYLAGYISERYDVDSQQSIGRANERVKESVEETFKNTVTGHDSVYVSSSTVNLEDSSVNYALYPVWLLHTTWQGQKYTFAMNGQTGKFVGDLPLDKSAYFRWLGIIGVILSAVICAGITLLH</sequence>
<keyword evidence="1" id="KW-0472">Membrane</keyword>
<evidence type="ECO:0000256" key="1">
    <source>
        <dbReference type="SAM" id="Phobius"/>
    </source>
</evidence>
<evidence type="ECO:0000313" key="4">
    <source>
        <dbReference type="Proteomes" id="UP000003379"/>
    </source>
</evidence>
<evidence type="ECO:0000313" key="5">
    <source>
        <dbReference type="Proteomes" id="UP000006437"/>
    </source>
</evidence>
<protein>
    <recommendedName>
        <fullName evidence="6">DNA-directed RNA polymerase subunit P</fullName>
    </recommendedName>
</protein>
<dbReference type="HOGENOM" id="CLU_039030_0_0_9"/>
<reference evidence="3 4" key="2">
    <citation type="submission" date="2011-08" db="EMBL/GenBank/DDBJ databases">
        <title>The Genome Sequence of Eubacteriaceae bacterium CM5.</title>
        <authorList>
            <consortium name="The Broad Institute Genome Sequencing Platform"/>
            <person name="Earl A."/>
            <person name="Ward D."/>
            <person name="Feldgarden M."/>
            <person name="Gevers D."/>
            <person name="Sizova M."/>
            <person name="Hazen A."/>
            <person name="Epstein S."/>
            <person name="Young S.K."/>
            <person name="Zeng Q."/>
            <person name="Gargeya S."/>
            <person name="Fitzgerald M."/>
            <person name="Haas B."/>
            <person name="Abouelleil A."/>
            <person name="Alvarado L."/>
            <person name="Arachchi H.M."/>
            <person name="Berlin A."/>
            <person name="Brown A."/>
            <person name="Chapman S.B."/>
            <person name="Chen Z."/>
            <person name="Dunbar C."/>
            <person name="Freedman E."/>
            <person name="Gearin G."/>
            <person name="Gellesch M."/>
            <person name="Goldberg J."/>
            <person name="Griggs A."/>
            <person name="Gujja S."/>
            <person name="Heiman D."/>
            <person name="Howarth C."/>
            <person name="Larson L."/>
            <person name="Lui A."/>
            <person name="MacDonald P.J.P."/>
            <person name="Montmayeur A."/>
            <person name="Murphy C."/>
            <person name="Neiman D."/>
            <person name="Pearson M."/>
            <person name="Priest M."/>
            <person name="Roberts A."/>
            <person name="Saif S."/>
            <person name="Shea T."/>
            <person name="Shenoy N."/>
            <person name="Sisk P."/>
            <person name="Stolte C."/>
            <person name="Sykes S."/>
            <person name="Wortman J."/>
            <person name="Nusbaum C."/>
            <person name="Birren B."/>
        </authorList>
    </citation>
    <scope>NUCLEOTIDE SEQUENCE [LARGE SCALE GENOMIC DNA]</scope>
    <source>
        <strain evidence="3 4">CM5</strain>
    </source>
</reference>
<feature type="transmembrane region" description="Helical" evidence="1">
    <location>
        <begin position="333"/>
        <end position="355"/>
    </location>
</feature>